<evidence type="ECO:0008006" key="6">
    <source>
        <dbReference type="Google" id="ProtNLM"/>
    </source>
</evidence>
<dbReference type="PROSITE" id="PS51352">
    <property type="entry name" value="THIOREDOXIN_2"/>
    <property type="match status" value="1"/>
</dbReference>
<dbReference type="PRINTS" id="PR00421">
    <property type="entry name" value="THIOREDOXIN"/>
</dbReference>
<dbReference type="InterPro" id="IPR013766">
    <property type="entry name" value="Thioredoxin_domain"/>
</dbReference>
<organism evidence="4 5">
    <name type="scientific">Caenorhabditis briggsae</name>
    <dbReference type="NCBI Taxonomy" id="6238"/>
    <lineage>
        <taxon>Eukaryota</taxon>
        <taxon>Metazoa</taxon>
        <taxon>Ecdysozoa</taxon>
        <taxon>Nematoda</taxon>
        <taxon>Chromadorea</taxon>
        <taxon>Rhabditida</taxon>
        <taxon>Rhabditina</taxon>
        <taxon>Rhabditomorpha</taxon>
        <taxon>Rhabditoidea</taxon>
        <taxon>Rhabditidae</taxon>
        <taxon>Peloderinae</taxon>
        <taxon>Caenorhabditis</taxon>
    </lineage>
</organism>
<dbReference type="CDD" id="cd02947">
    <property type="entry name" value="TRX_family"/>
    <property type="match status" value="1"/>
</dbReference>
<accession>A0AAE9IXK7</accession>
<feature type="domain" description="Thioredoxin" evidence="2">
    <location>
        <begin position="27"/>
        <end position="139"/>
    </location>
</feature>
<dbReference type="Gene3D" id="3.40.30.10">
    <property type="entry name" value="Glutaredoxin"/>
    <property type="match status" value="1"/>
</dbReference>
<dbReference type="PROSITE" id="PS51532">
    <property type="entry name" value="PITH"/>
    <property type="match status" value="1"/>
</dbReference>
<dbReference type="PROSITE" id="PS00194">
    <property type="entry name" value="THIOREDOXIN_1"/>
    <property type="match status" value="1"/>
</dbReference>
<sequence length="315" mass="34698">MLTIDRISTFLTSSVWKIFKDSMFHKVFEYYTMPVIIVKDDEDFKTQLSLAGAKPVIVDFTAVWCGPCKMIAPAFEALSNQHLGAVFLKVDVDVCEATCATYGVSSMPTFIVFQNGRNVETMKGANREGLEAMVKKFTDNSSSSSLVNGQLDLTALIDKKQMECLNGCDDTPLDRFIEGNCNLVSDCDEQLIVSLPFNQPVKVHSVLIKGVADRAPKKVKVFINLPKTIDFDNASGLEPTQLLEFDESSTNGDGQIQALKYVKFQNVQNIQFFIEDNIGGGDVTEIVKLTVFGTALSAMNMNEFKRVAGKAGDAH</sequence>
<dbReference type="PANTHER" id="PTHR46115">
    <property type="entry name" value="THIOREDOXIN-LIKE PROTEIN 1"/>
    <property type="match status" value="1"/>
</dbReference>
<evidence type="ECO:0000313" key="4">
    <source>
        <dbReference type="EMBL" id="ULU10144.1"/>
    </source>
</evidence>
<dbReference type="InterPro" id="IPR037047">
    <property type="entry name" value="PITH_dom_sf"/>
</dbReference>
<proteinExistence type="predicted"/>
<dbReference type="Gene3D" id="2.60.120.470">
    <property type="entry name" value="PITH domain"/>
    <property type="match status" value="1"/>
</dbReference>
<dbReference type="EMBL" id="CP090891">
    <property type="protein sequence ID" value="ULU10144.1"/>
    <property type="molecule type" value="Genomic_DNA"/>
</dbReference>
<dbReference type="FunFam" id="3.40.30.10:FF:000245">
    <property type="entry name" value="Thioredoxin"/>
    <property type="match status" value="1"/>
</dbReference>
<dbReference type="InterPro" id="IPR008979">
    <property type="entry name" value="Galactose-bd-like_sf"/>
</dbReference>
<dbReference type="Pfam" id="PF00085">
    <property type="entry name" value="Thioredoxin"/>
    <property type="match status" value="1"/>
</dbReference>
<dbReference type="AlphaFoldDB" id="A0AAE9IXK7"/>
<evidence type="ECO:0000259" key="2">
    <source>
        <dbReference type="PROSITE" id="PS51352"/>
    </source>
</evidence>
<reference evidence="4 5" key="1">
    <citation type="submission" date="2022-05" db="EMBL/GenBank/DDBJ databases">
        <title>Chromosome-level reference genomes for two strains of Caenorhabditis briggsae: an improved platform for comparative genomics.</title>
        <authorList>
            <person name="Stevens L."/>
            <person name="Andersen E.C."/>
        </authorList>
    </citation>
    <scope>NUCLEOTIDE SEQUENCE [LARGE SCALE GENOMIC DNA]</scope>
    <source>
        <strain evidence="4">QX1410_ONT</strain>
        <tissue evidence="4">Whole-organism</tissue>
    </source>
</reference>
<protein>
    <recommendedName>
        <fullName evidence="6">Thioredoxin-like protein 1</fullName>
    </recommendedName>
</protein>
<evidence type="ECO:0000256" key="1">
    <source>
        <dbReference type="ARBA" id="ARBA00023157"/>
    </source>
</evidence>
<dbReference type="SUPFAM" id="SSF49785">
    <property type="entry name" value="Galactose-binding domain-like"/>
    <property type="match status" value="1"/>
</dbReference>
<name>A0AAE9IXK7_CAEBR</name>
<dbReference type="GO" id="GO:0005737">
    <property type="term" value="C:cytoplasm"/>
    <property type="evidence" value="ECO:0007669"/>
    <property type="project" value="UniProtKB-ARBA"/>
</dbReference>
<dbReference type="Proteomes" id="UP000827892">
    <property type="component" value="Chromosome I"/>
</dbReference>
<dbReference type="InterPro" id="IPR010400">
    <property type="entry name" value="PITH_dom"/>
</dbReference>
<dbReference type="InterPro" id="IPR017937">
    <property type="entry name" value="Thioredoxin_CS"/>
</dbReference>
<keyword evidence="1" id="KW-1015">Disulfide bond</keyword>
<feature type="domain" description="PITH" evidence="3">
    <location>
        <begin position="142"/>
        <end position="311"/>
    </location>
</feature>
<gene>
    <name evidence="4" type="ORF">L3Y34_014456</name>
</gene>
<evidence type="ECO:0000313" key="5">
    <source>
        <dbReference type="Proteomes" id="UP000827892"/>
    </source>
</evidence>
<dbReference type="SUPFAM" id="SSF52833">
    <property type="entry name" value="Thioredoxin-like"/>
    <property type="match status" value="1"/>
</dbReference>
<dbReference type="InterPro" id="IPR036249">
    <property type="entry name" value="Thioredoxin-like_sf"/>
</dbReference>
<evidence type="ECO:0000259" key="3">
    <source>
        <dbReference type="PROSITE" id="PS51532"/>
    </source>
</evidence>
<dbReference type="Pfam" id="PF06201">
    <property type="entry name" value="PITH"/>
    <property type="match status" value="1"/>
</dbReference>